<reference evidence="5 6" key="1">
    <citation type="submission" date="2018-11" db="EMBL/GenBank/DDBJ databases">
        <title>Genomic Encyclopedia of Type Strains, Phase IV (KMG-IV): sequencing the most valuable type-strain genomes for metagenomic binning, comparative biology and taxonomic classification.</title>
        <authorList>
            <person name="Goeker M."/>
        </authorList>
    </citation>
    <scope>NUCLEOTIDE SEQUENCE [LARGE SCALE GENOMIC DNA]</scope>
    <source>
        <strain evidence="5 6">DSM 5900</strain>
    </source>
</reference>
<dbReference type="OrthoDB" id="9802264at2"/>
<dbReference type="SMART" id="SM00382">
    <property type="entry name" value="AAA"/>
    <property type="match status" value="1"/>
</dbReference>
<dbReference type="GO" id="GO:0005524">
    <property type="term" value="F:ATP binding"/>
    <property type="evidence" value="ECO:0007669"/>
    <property type="project" value="UniProtKB-KW"/>
</dbReference>
<dbReference type="Pfam" id="PF00005">
    <property type="entry name" value="ABC_tran"/>
    <property type="match status" value="1"/>
</dbReference>
<keyword evidence="6" id="KW-1185">Reference proteome</keyword>
<dbReference type="PANTHER" id="PTHR42781:SF4">
    <property type="entry name" value="SPERMIDINE_PUTRESCINE IMPORT ATP-BINDING PROTEIN POTA"/>
    <property type="match status" value="1"/>
</dbReference>
<feature type="domain" description="ABC transporter" evidence="4">
    <location>
        <begin position="8"/>
        <end position="238"/>
    </location>
</feature>
<dbReference type="SUPFAM" id="SSF52540">
    <property type="entry name" value="P-loop containing nucleoside triphosphate hydrolases"/>
    <property type="match status" value="1"/>
</dbReference>
<dbReference type="PROSITE" id="PS50893">
    <property type="entry name" value="ABC_TRANSPORTER_2"/>
    <property type="match status" value="1"/>
</dbReference>
<dbReference type="EMBL" id="RJKX01000017">
    <property type="protein sequence ID" value="ROP83131.1"/>
    <property type="molecule type" value="Genomic_DNA"/>
</dbReference>
<comment type="caution">
    <text evidence="5">The sequence shown here is derived from an EMBL/GenBank/DDBJ whole genome shotgun (WGS) entry which is preliminary data.</text>
</comment>
<dbReference type="Proteomes" id="UP000278222">
    <property type="component" value="Unassembled WGS sequence"/>
</dbReference>
<name>A0A3N1KR53_9PROT</name>
<dbReference type="Gene3D" id="2.40.50.100">
    <property type="match status" value="1"/>
</dbReference>
<proteinExistence type="predicted"/>
<dbReference type="GO" id="GO:0015697">
    <property type="term" value="P:quaternary ammonium group transport"/>
    <property type="evidence" value="ECO:0007669"/>
    <property type="project" value="UniProtKB-ARBA"/>
</dbReference>
<dbReference type="Pfam" id="PF08402">
    <property type="entry name" value="TOBE_2"/>
    <property type="match status" value="1"/>
</dbReference>
<evidence type="ECO:0000256" key="2">
    <source>
        <dbReference type="ARBA" id="ARBA00022741"/>
    </source>
</evidence>
<dbReference type="Gene3D" id="3.40.50.300">
    <property type="entry name" value="P-loop containing nucleotide triphosphate hydrolases"/>
    <property type="match status" value="1"/>
</dbReference>
<keyword evidence="3 5" id="KW-0067">ATP-binding</keyword>
<dbReference type="InterPro" id="IPR050093">
    <property type="entry name" value="ABC_SmlMolc_Importer"/>
</dbReference>
<organism evidence="5 6">
    <name type="scientific">Stella humosa</name>
    <dbReference type="NCBI Taxonomy" id="94"/>
    <lineage>
        <taxon>Bacteria</taxon>
        <taxon>Pseudomonadati</taxon>
        <taxon>Pseudomonadota</taxon>
        <taxon>Alphaproteobacteria</taxon>
        <taxon>Rhodospirillales</taxon>
        <taxon>Stellaceae</taxon>
        <taxon>Stella</taxon>
    </lineage>
</organism>
<dbReference type="InterPro" id="IPR003593">
    <property type="entry name" value="AAA+_ATPase"/>
</dbReference>
<sequence length="347" mass="37186">MRTSDTIVRLDRLQKRYGTVVAVEEMSLAVPRGELLCLLGPSGCGKTTTLKMIAGFVPPSGGRILIDESDVTGVPAHRRDTGMVFQNYALFPHLTVAENIAFAPRNVGMKRDETRRRVDELLELVQLGGLARRYPAELSGGQQQRVALARALALRPAVLLLDEPLSNLDARLRMQMRDELRGLVSRLGTTTLLVTHDQEEALAMADRIVVMNKGAVEQIGSPDEIYERPTSRFVAEFIGRCNLLPVRPGNGGVVLADGTGIAIDGPVPADAGLLAVRPEHVTLAVPGSTALVGRVIRAVYHGAVTHLYLDAAGTEILADIPSAAARSVPTGTAVGIVFDPGHIRILP</sequence>
<evidence type="ECO:0000259" key="4">
    <source>
        <dbReference type="PROSITE" id="PS50893"/>
    </source>
</evidence>
<evidence type="ECO:0000313" key="6">
    <source>
        <dbReference type="Proteomes" id="UP000278222"/>
    </source>
</evidence>
<dbReference type="GO" id="GO:0016887">
    <property type="term" value="F:ATP hydrolysis activity"/>
    <property type="evidence" value="ECO:0007669"/>
    <property type="project" value="InterPro"/>
</dbReference>
<evidence type="ECO:0000313" key="5">
    <source>
        <dbReference type="EMBL" id="ROP83131.1"/>
    </source>
</evidence>
<evidence type="ECO:0000256" key="3">
    <source>
        <dbReference type="ARBA" id="ARBA00022840"/>
    </source>
</evidence>
<dbReference type="PANTHER" id="PTHR42781">
    <property type="entry name" value="SPERMIDINE/PUTRESCINE IMPORT ATP-BINDING PROTEIN POTA"/>
    <property type="match status" value="1"/>
</dbReference>
<dbReference type="AlphaFoldDB" id="A0A3N1KR53"/>
<keyword evidence="1" id="KW-0813">Transport</keyword>
<dbReference type="SUPFAM" id="SSF50331">
    <property type="entry name" value="MOP-like"/>
    <property type="match status" value="1"/>
</dbReference>
<dbReference type="InterPro" id="IPR027417">
    <property type="entry name" value="P-loop_NTPase"/>
</dbReference>
<dbReference type="PROSITE" id="PS00211">
    <property type="entry name" value="ABC_TRANSPORTER_1"/>
    <property type="match status" value="1"/>
</dbReference>
<dbReference type="InterPro" id="IPR003439">
    <property type="entry name" value="ABC_transporter-like_ATP-bd"/>
</dbReference>
<dbReference type="GO" id="GO:0022857">
    <property type="term" value="F:transmembrane transporter activity"/>
    <property type="evidence" value="ECO:0007669"/>
    <property type="project" value="InterPro"/>
</dbReference>
<accession>A0A3N1KR53</accession>
<evidence type="ECO:0000256" key="1">
    <source>
        <dbReference type="ARBA" id="ARBA00022448"/>
    </source>
</evidence>
<dbReference type="InterPro" id="IPR013611">
    <property type="entry name" value="Transp-assoc_OB_typ2"/>
</dbReference>
<dbReference type="InterPro" id="IPR017871">
    <property type="entry name" value="ABC_transporter-like_CS"/>
</dbReference>
<dbReference type="FunFam" id="3.40.50.300:FF:000425">
    <property type="entry name" value="Probable ABC transporter, ATP-binding subunit"/>
    <property type="match status" value="1"/>
</dbReference>
<keyword evidence="2" id="KW-0547">Nucleotide-binding</keyword>
<dbReference type="RefSeq" id="WP_123694121.1">
    <property type="nucleotide sequence ID" value="NZ_AP019700.1"/>
</dbReference>
<dbReference type="InterPro" id="IPR008995">
    <property type="entry name" value="Mo/tungstate-bd_C_term_dom"/>
</dbReference>
<gene>
    <name evidence="5" type="ORF">EDC65_4662</name>
</gene>
<protein>
    <submittedName>
        <fullName evidence="5">Putative spermidine/putrescine transport system ATP-binding protein</fullName>
    </submittedName>
</protein>
<dbReference type="GO" id="GO:0043190">
    <property type="term" value="C:ATP-binding cassette (ABC) transporter complex"/>
    <property type="evidence" value="ECO:0007669"/>
    <property type="project" value="InterPro"/>
</dbReference>